<keyword evidence="2 5" id="KW-0808">Transferase</keyword>
<gene>
    <name evidence="5" type="ORF">ACRE_077190</name>
</gene>
<dbReference type="Gene3D" id="1.10.10.10">
    <property type="entry name" value="Winged helix-like DNA-binding domain superfamily/Winged helix DNA-binding domain"/>
    <property type="match status" value="1"/>
</dbReference>
<dbReference type="GO" id="GO:0008171">
    <property type="term" value="F:O-methyltransferase activity"/>
    <property type="evidence" value="ECO:0007669"/>
    <property type="project" value="InterPro"/>
</dbReference>
<dbReference type="InterPro" id="IPR016461">
    <property type="entry name" value="COMT-like"/>
</dbReference>
<accession>A0A086SWT8</accession>
<dbReference type="Pfam" id="PF00891">
    <property type="entry name" value="Methyltransf_2"/>
    <property type="match status" value="1"/>
</dbReference>
<evidence type="ECO:0000256" key="3">
    <source>
        <dbReference type="ARBA" id="ARBA00022691"/>
    </source>
</evidence>
<dbReference type="PANTHER" id="PTHR43712">
    <property type="entry name" value="PUTATIVE (AFU_ORTHOLOGUE AFUA_4G14580)-RELATED"/>
    <property type="match status" value="1"/>
</dbReference>
<proteinExistence type="predicted"/>
<dbReference type="InterPro" id="IPR029063">
    <property type="entry name" value="SAM-dependent_MTases_sf"/>
</dbReference>
<sequence length="418" mass="46515">MGEINGTSKPAEVSVTAPTDAAAVSSLIEELSSLGKGWAADGSPDEDMRLKLLSKARALRNALETPRETMIRHCWAQPAAMCALTAGTQKGIWTYLAEHDGPFKAAEVAKVKEIDPPLLSRLMRHLAAMGYLREVGSDTYERTNFTKAMAVPIIGQSYPCLSGGCMQTLDQFHVWADKNNWKTPNSISDGPYQLAFNTQLNFFEYLQANPPYGAQFNYHMGGYHQGRPSWMDEGFFPVKEKLVDGFEKDAEGAALLVDIGGSVGHDLEEFRRKHPDAPGRLVLQDLPLVISQIEKLDDGIEPMSYDFYTEQPVKGARAYFMHSILHDWPDDTCLKILANVTAAMRPGYSKLLINENVIPDTDAQWEATALDIMMLTLLSSRERTRENWEDLLTRAGLRIAKIWTARNGAESLIECELA</sequence>
<dbReference type="GO" id="GO:0046983">
    <property type="term" value="F:protein dimerization activity"/>
    <property type="evidence" value="ECO:0007669"/>
    <property type="project" value="InterPro"/>
</dbReference>
<reference evidence="6" key="1">
    <citation type="journal article" date="2014" name="Genome Announc.">
        <title>Genome sequence and annotation of Acremonium chrysogenum, producer of the beta-lactam antibiotic cephalosporin C.</title>
        <authorList>
            <person name="Terfehr D."/>
            <person name="Dahlmann T.A."/>
            <person name="Specht T."/>
            <person name="Zadra I."/>
            <person name="Kuernsteiner H."/>
            <person name="Kueck U."/>
        </authorList>
    </citation>
    <scope>NUCLEOTIDE SEQUENCE [LARGE SCALE GENOMIC DNA]</scope>
    <source>
        <strain evidence="6">ATCC 11550 / CBS 779.69 / DSM 880 / IAM 14645 / JCM 23072 / IMI 49137</strain>
    </source>
</reference>
<dbReference type="STRING" id="857340.A0A086SWT8"/>
<dbReference type="HOGENOM" id="CLU_005533_5_0_1"/>
<organism evidence="5 6">
    <name type="scientific">Hapsidospora chrysogenum (strain ATCC 11550 / CBS 779.69 / DSM 880 / IAM 14645 / JCM 23072 / IMI 49137)</name>
    <name type="common">Acremonium chrysogenum</name>
    <dbReference type="NCBI Taxonomy" id="857340"/>
    <lineage>
        <taxon>Eukaryota</taxon>
        <taxon>Fungi</taxon>
        <taxon>Dikarya</taxon>
        <taxon>Ascomycota</taxon>
        <taxon>Pezizomycotina</taxon>
        <taxon>Sordariomycetes</taxon>
        <taxon>Hypocreomycetidae</taxon>
        <taxon>Hypocreales</taxon>
        <taxon>Bionectriaceae</taxon>
        <taxon>Hapsidospora</taxon>
    </lineage>
</organism>
<dbReference type="AlphaFoldDB" id="A0A086SWT8"/>
<evidence type="ECO:0000256" key="1">
    <source>
        <dbReference type="ARBA" id="ARBA00022603"/>
    </source>
</evidence>
<evidence type="ECO:0000259" key="4">
    <source>
        <dbReference type="Pfam" id="PF00891"/>
    </source>
</evidence>
<dbReference type="SUPFAM" id="SSF46785">
    <property type="entry name" value="Winged helix' DNA-binding domain"/>
    <property type="match status" value="1"/>
</dbReference>
<evidence type="ECO:0000313" key="6">
    <source>
        <dbReference type="Proteomes" id="UP000029964"/>
    </source>
</evidence>
<feature type="domain" description="O-methyltransferase C-terminal" evidence="4">
    <location>
        <begin position="250"/>
        <end position="397"/>
    </location>
</feature>
<dbReference type="EMBL" id="JPKY01000123">
    <property type="protein sequence ID" value="KFH41570.1"/>
    <property type="molecule type" value="Genomic_DNA"/>
</dbReference>
<dbReference type="InterPro" id="IPR036388">
    <property type="entry name" value="WH-like_DNA-bd_sf"/>
</dbReference>
<dbReference type="OrthoDB" id="2410195at2759"/>
<comment type="caution">
    <text evidence="5">The sequence shown here is derived from an EMBL/GenBank/DDBJ whole genome shotgun (WGS) entry which is preliminary data.</text>
</comment>
<evidence type="ECO:0000256" key="2">
    <source>
        <dbReference type="ARBA" id="ARBA00022679"/>
    </source>
</evidence>
<protein>
    <submittedName>
        <fullName evidence="5">Demethylsterigmatocystin 6-O-methyltransferase-like protein</fullName>
    </submittedName>
</protein>
<evidence type="ECO:0000313" key="5">
    <source>
        <dbReference type="EMBL" id="KFH41570.1"/>
    </source>
</evidence>
<dbReference type="SUPFAM" id="SSF53335">
    <property type="entry name" value="S-adenosyl-L-methionine-dependent methyltransferases"/>
    <property type="match status" value="1"/>
</dbReference>
<keyword evidence="3" id="KW-0949">S-adenosyl-L-methionine</keyword>
<keyword evidence="1 5" id="KW-0489">Methyltransferase</keyword>
<name>A0A086SWT8_HAPC1</name>
<dbReference type="InterPro" id="IPR036390">
    <property type="entry name" value="WH_DNA-bd_sf"/>
</dbReference>
<dbReference type="PANTHER" id="PTHR43712:SF17">
    <property type="entry name" value="O-METHYLTRANSFERASE"/>
    <property type="match status" value="1"/>
</dbReference>
<dbReference type="GO" id="GO:0032259">
    <property type="term" value="P:methylation"/>
    <property type="evidence" value="ECO:0007669"/>
    <property type="project" value="UniProtKB-KW"/>
</dbReference>
<dbReference type="PROSITE" id="PS51683">
    <property type="entry name" value="SAM_OMT_II"/>
    <property type="match status" value="1"/>
</dbReference>
<dbReference type="Gene3D" id="3.40.50.150">
    <property type="entry name" value="Vaccinia Virus protein VP39"/>
    <property type="match status" value="1"/>
</dbReference>
<keyword evidence="6" id="KW-1185">Reference proteome</keyword>
<dbReference type="InterPro" id="IPR001077">
    <property type="entry name" value="COMT_C"/>
</dbReference>
<dbReference type="Proteomes" id="UP000029964">
    <property type="component" value="Unassembled WGS sequence"/>
</dbReference>